<sequence length="32" mass="3654">MNTNVPQSLAMSTEKIQNRFELTPMAHRTSYG</sequence>
<accession>A0A9Q7XT75</accession>
<proteinExistence type="predicted"/>
<name>A0A9Q7XT75_9BURK</name>
<gene>
    <name evidence="1" type="ORF">CBM2636_10981</name>
</gene>
<organism evidence="1 2">
    <name type="scientific">Cupriavidus taiwanensis</name>
    <dbReference type="NCBI Taxonomy" id="164546"/>
    <lineage>
        <taxon>Bacteria</taxon>
        <taxon>Pseudomonadati</taxon>
        <taxon>Pseudomonadota</taxon>
        <taxon>Betaproteobacteria</taxon>
        <taxon>Burkholderiales</taxon>
        <taxon>Burkholderiaceae</taxon>
        <taxon>Cupriavidus</taxon>
    </lineage>
</organism>
<dbReference type="AlphaFoldDB" id="A0A9Q7XT75"/>
<protein>
    <submittedName>
        <fullName evidence="1">Uncharacterized protein</fullName>
    </submittedName>
</protein>
<evidence type="ECO:0000313" key="2">
    <source>
        <dbReference type="Proteomes" id="UP000254259"/>
    </source>
</evidence>
<reference evidence="1 2" key="1">
    <citation type="submission" date="2018-01" db="EMBL/GenBank/DDBJ databases">
        <authorList>
            <person name="Clerissi C."/>
        </authorList>
    </citation>
    <scope>NUCLEOTIDE SEQUENCE [LARGE SCALE GENOMIC DNA]</scope>
    <source>
        <strain evidence="1">Cupriavidus taiwanensis SWF 66322</strain>
    </source>
</reference>
<dbReference type="Proteomes" id="UP000254259">
    <property type="component" value="Chromosome CBM2636"/>
</dbReference>
<dbReference type="EMBL" id="LT984813">
    <property type="protein sequence ID" value="SPD63965.1"/>
    <property type="molecule type" value="Genomic_DNA"/>
</dbReference>
<evidence type="ECO:0000313" key="1">
    <source>
        <dbReference type="EMBL" id="SPD63965.1"/>
    </source>
</evidence>